<sequence length="339" mass="40374">MQNLLLFTFIKNAAIDYYRENFGQLIRIISDHEENTFSLTVHNSEYKYPVNGTKYERLREGVERITYRLDLDFEHYGITLPTKKIEAVKRVEVIDKKYNNFKVTYTITDVKDDEPYFMYWGRKAIYNSLRMDDCGKKLAEFIENTFFKDAFVMCFNDREKRFTIAMNEDFQDITDYFIITNVKPCPEFEMFFRCIKTYHNNINPEVIERTYILEGVRPKPSTIKCGDQTFKFVGNIVDEGFDEPNSCESSSDPVNHPNHYEMVGPFESFDIIVESLGIYGARQFCQGNIIKYQTRYKEKNGEEDLKKRHWYSRMDQMLAKCKTIEDYYKLKESDFNGIR</sequence>
<keyword evidence="1" id="KW-0808">Transferase</keyword>
<proteinExistence type="predicted"/>
<evidence type="ECO:0000313" key="1">
    <source>
        <dbReference type="EMBL" id="DAD73765.1"/>
    </source>
</evidence>
<dbReference type="GO" id="GO:0016301">
    <property type="term" value="F:kinase activity"/>
    <property type="evidence" value="ECO:0007669"/>
    <property type="project" value="UniProtKB-KW"/>
</dbReference>
<reference evidence="1" key="1">
    <citation type="journal article" date="2021" name="Proc. Natl. Acad. Sci. U.S.A.">
        <title>A Catalog of Tens of Thousands of Viruses from Human Metagenomes Reveals Hidden Associations with Chronic Diseases.</title>
        <authorList>
            <person name="Tisza M.J."/>
            <person name="Buck C.B."/>
        </authorList>
    </citation>
    <scope>NUCLEOTIDE SEQUENCE</scope>
    <source>
        <strain evidence="1">CtMsr1</strain>
    </source>
</reference>
<accession>A0A8S5LUP1</accession>
<protein>
    <submittedName>
        <fullName evidence="1">Nucelotide kinase</fullName>
    </submittedName>
</protein>
<organism evidence="1">
    <name type="scientific">Siphoviridae sp. ctMsr1</name>
    <dbReference type="NCBI Taxonomy" id="2826264"/>
    <lineage>
        <taxon>Viruses</taxon>
        <taxon>Duplodnaviria</taxon>
        <taxon>Heunggongvirae</taxon>
        <taxon>Uroviricota</taxon>
        <taxon>Caudoviricetes</taxon>
    </lineage>
</organism>
<dbReference type="Pfam" id="PF11753">
    <property type="entry name" value="DUF3310"/>
    <property type="match status" value="1"/>
</dbReference>
<dbReference type="InterPro" id="IPR021739">
    <property type="entry name" value="SaV-like"/>
</dbReference>
<name>A0A8S5LUP1_9CAUD</name>
<keyword evidence="1" id="KW-0418">Kinase</keyword>
<dbReference type="EMBL" id="BK014744">
    <property type="protein sequence ID" value="DAD73765.1"/>
    <property type="molecule type" value="Genomic_DNA"/>
</dbReference>